<proteinExistence type="predicted"/>
<feature type="region of interest" description="Disordered" evidence="1">
    <location>
        <begin position="47"/>
        <end position="67"/>
    </location>
</feature>
<name>A0A6C0D6E0_9ZZZZ</name>
<dbReference type="AlphaFoldDB" id="A0A6C0D6E0"/>
<evidence type="ECO:0000313" key="2">
    <source>
        <dbReference type="EMBL" id="QHT12348.1"/>
    </source>
</evidence>
<accession>A0A6C0D6E0</accession>
<reference evidence="2" key="1">
    <citation type="journal article" date="2020" name="Nature">
        <title>Giant virus diversity and host interactions through global metagenomics.</title>
        <authorList>
            <person name="Schulz F."/>
            <person name="Roux S."/>
            <person name="Paez-Espino D."/>
            <person name="Jungbluth S."/>
            <person name="Walsh D.A."/>
            <person name="Denef V.J."/>
            <person name="McMahon K.D."/>
            <person name="Konstantinidis K.T."/>
            <person name="Eloe-Fadrosh E.A."/>
            <person name="Kyrpides N.C."/>
            <person name="Woyke T."/>
        </authorList>
    </citation>
    <scope>NUCLEOTIDE SEQUENCE</scope>
    <source>
        <strain evidence="2">GVMAG-M-3300023174-129</strain>
    </source>
</reference>
<organism evidence="2">
    <name type="scientific">viral metagenome</name>
    <dbReference type="NCBI Taxonomy" id="1070528"/>
    <lineage>
        <taxon>unclassified sequences</taxon>
        <taxon>metagenomes</taxon>
        <taxon>organismal metagenomes</taxon>
    </lineage>
</organism>
<sequence length="294" mass="33893">MDSLCLCFRGMAGTGKRTQLLQRLKEIADFRHLPFHIQMKTLSFDSNSASTVNKGEQDDDDSKNDSHTIDYESSLVHIGFDISRMSMQDKNILRPVLLNYGKGSHVLAGEYGRGNRIIVLYHAHLLSSESILIIQSVLEQNDGDLSIWFTSELPVTNRIRDWFIEIPVGGIDYAFEKFKKIKPKAVNWNDIFYEKLKSWIYADLPNLKEVADIKSFIYEILMRNLRWVECVHFLLDVILEMKELNEKQRKLLLQVLANTQATGGGITLPSYRIPIVWENLFINLRRSIIDGSQL</sequence>
<evidence type="ECO:0000256" key="1">
    <source>
        <dbReference type="SAM" id="MobiDB-lite"/>
    </source>
</evidence>
<protein>
    <submittedName>
        <fullName evidence="2">Uncharacterized protein</fullName>
    </submittedName>
</protein>
<dbReference type="EMBL" id="MN739544">
    <property type="protein sequence ID" value="QHT12348.1"/>
    <property type="molecule type" value="Genomic_DNA"/>
</dbReference>